<dbReference type="InterPro" id="IPR039424">
    <property type="entry name" value="SBP_5"/>
</dbReference>
<dbReference type="EMBL" id="CP102480">
    <property type="protein sequence ID" value="UUX50777.1"/>
    <property type="molecule type" value="Genomic_DNA"/>
</dbReference>
<dbReference type="SUPFAM" id="SSF53850">
    <property type="entry name" value="Periplasmic binding protein-like II"/>
    <property type="match status" value="1"/>
</dbReference>
<evidence type="ECO:0000256" key="4">
    <source>
        <dbReference type="ARBA" id="ARBA00022729"/>
    </source>
</evidence>
<comment type="similarity">
    <text evidence="2">Belongs to the bacterial solute-binding protein 5 family.</text>
</comment>
<dbReference type="Gene3D" id="3.40.190.10">
    <property type="entry name" value="Periplasmic binding protein-like II"/>
    <property type="match status" value="1"/>
</dbReference>
<dbReference type="Gene3D" id="3.90.76.10">
    <property type="entry name" value="Dipeptide-binding Protein, Domain 1"/>
    <property type="match status" value="1"/>
</dbReference>
<name>A0A9J7AWF4_9PROT</name>
<dbReference type="PIRSF" id="PIRSF002741">
    <property type="entry name" value="MppA"/>
    <property type="match status" value="1"/>
</dbReference>
<protein>
    <submittedName>
        <fullName evidence="7">Peptide ABC transporter substrate-binding protein</fullName>
    </submittedName>
</protein>
<dbReference type="GO" id="GO:0015833">
    <property type="term" value="P:peptide transport"/>
    <property type="evidence" value="ECO:0007669"/>
    <property type="project" value="TreeGrafter"/>
</dbReference>
<dbReference type="GO" id="GO:0043190">
    <property type="term" value="C:ATP-binding cassette (ABC) transporter complex"/>
    <property type="evidence" value="ECO:0007669"/>
    <property type="project" value="InterPro"/>
</dbReference>
<dbReference type="GO" id="GO:0030288">
    <property type="term" value="C:outer membrane-bounded periplasmic space"/>
    <property type="evidence" value="ECO:0007669"/>
    <property type="project" value="UniProtKB-ARBA"/>
</dbReference>
<evidence type="ECO:0000256" key="3">
    <source>
        <dbReference type="ARBA" id="ARBA00022448"/>
    </source>
</evidence>
<dbReference type="Proteomes" id="UP001060336">
    <property type="component" value="Chromosome"/>
</dbReference>
<evidence type="ECO:0000259" key="6">
    <source>
        <dbReference type="Pfam" id="PF00496"/>
    </source>
</evidence>
<keyword evidence="4" id="KW-0732">Signal</keyword>
<feature type="domain" description="Solute-binding protein family 5" evidence="6">
    <location>
        <begin position="108"/>
        <end position="466"/>
    </location>
</feature>
<sequence length="565" mass="64344">MRRPTRLFVLWLLLLTASLSLYRPAEAREQLVIGMTQFPSTLNPMIDAMLVKTYVLGMAQRQIAIFGHDWEPVCIWCTELPTFENGRAKRFPVLDADGKPAGKEGVRTTYTIKPGAFWGDGTPITTEDVLFSWEVGRHPETGVSDLNSYQEIVDIEVEDERTFTIVRNKIDYRYNTPGDFNLLPAHLERDAFAVPRDYKTRTLYKTAPATPGLYNGPYRVSELSEGAYIVLVRNEHWQGKPPAFERIVVKTIEKTAALEANLLSGAIDYIAGEAGLTLDQALGFEKRHSETFDFIYKPGLIYEHIEFNLDNPILADVRVRRALLHAIDRQAISDRLFAGNQPVAHGAVNPLDWAYHKDLPTYPFDPDRAAALLDEAGWSKIEDGIRHRPDGTRLSLEIMTTSGNRIRELVEQVLQNFWKQVGVEVTIRNEPARVFFGETVRKRAFPAMAMFAWLSAPESLPKTTLYSTSVPTEANNWSGQNATGYRNAEMDRLIDAIEVELDREKRRALWAEQQTLYATDLPVLPLYFRSNAYILPKWLKGLRPTGHKYSSTYWIEQWRDSSDAN</sequence>
<reference evidence="7" key="1">
    <citation type="submission" date="2022-08" db="EMBL/GenBank/DDBJ databases">
        <title>Nisaea acidiphila sp. nov., isolated from a marine algal debris and emended description of the genus Nisaea Urios et al. 2008.</title>
        <authorList>
            <person name="Kwon K."/>
        </authorList>
    </citation>
    <scope>NUCLEOTIDE SEQUENCE</scope>
    <source>
        <strain evidence="7">MEBiC11861</strain>
    </source>
</reference>
<accession>A0A9J7AWF4</accession>
<keyword evidence="3" id="KW-0813">Transport</keyword>
<dbReference type="InterPro" id="IPR000914">
    <property type="entry name" value="SBP_5_dom"/>
</dbReference>
<dbReference type="AlphaFoldDB" id="A0A9J7AWF4"/>
<keyword evidence="5" id="KW-0175">Coiled coil</keyword>
<evidence type="ECO:0000313" key="8">
    <source>
        <dbReference type="Proteomes" id="UP001060336"/>
    </source>
</evidence>
<evidence type="ECO:0000256" key="5">
    <source>
        <dbReference type="SAM" id="Coils"/>
    </source>
</evidence>
<evidence type="ECO:0000256" key="2">
    <source>
        <dbReference type="ARBA" id="ARBA00005695"/>
    </source>
</evidence>
<gene>
    <name evidence="7" type="ORF">NUH88_03535</name>
</gene>
<organism evidence="7 8">
    <name type="scientific">Nisaea acidiphila</name>
    <dbReference type="NCBI Taxonomy" id="1862145"/>
    <lineage>
        <taxon>Bacteria</taxon>
        <taxon>Pseudomonadati</taxon>
        <taxon>Pseudomonadota</taxon>
        <taxon>Alphaproteobacteria</taxon>
        <taxon>Rhodospirillales</taxon>
        <taxon>Thalassobaculaceae</taxon>
        <taxon>Nisaea</taxon>
    </lineage>
</organism>
<dbReference type="RefSeq" id="WP_257770005.1">
    <property type="nucleotide sequence ID" value="NZ_CP102480.1"/>
</dbReference>
<dbReference type="KEGG" id="naci:NUH88_03535"/>
<feature type="coiled-coil region" evidence="5">
    <location>
        <begin position="487"/>
        <end position="514"/>
    </location>
</feature>
<proteinExistence type="inferred from homology"/>
<evidence type="ECO:0000256" key="1">
    <source>
        <dbReference type="ARBA" id="ARBA00004418"/>
    </source>
</evidence>
<dbReference type="Pfam" id="PF00496">
    <property type="entry name" value="SBP_bac_5"/>
    <property type="match status" value="1"/>
</dbReference>
<dbReference type="Gene3D" id="3.10.105.10">
    <property type="entry name" value="Dipeptide-binding Protein, Domain 3"/>
    <property type="match status" value="1"/>
</dbReference>
<comment type="subcellular location">
    <subcellularLocation>
        <location evidence="1">Periplasm</location>
    </subcellularLocation>
</comment>
<dbReference type="PANTHER" id="PTHR30290">
    <property type="entry name" value="PERIPLASMIC BINDING COMPONENT OF ABC TRANSPORTER"/>
    <property type="match status" value="1"/>
</dbReference>
<evidence type="ECO:0000313" key="7">
    <source>
        <dbReference type="EMBL" id="UUX50777.1"/>
    </source>
</evidence>
<dbReference type="InterPro" id="IPR030678">
    <property type="entry name" value="Peptide/Ni-bd"/>
</dbReference>
<keyword evidence="8" id="KW-1185">Reference proteome</keyword>
<dbReference type="PANTHER" id="PTHR30290:SF9">
    <property type="entry name" value="OLIGOPEPTIDE-BINDING PROTEIN APPA"/>
    <property type="match status" value="1"/>
</dbReference>
<dbReference type="GO" id="GO:1904680">
    <property type="term" value="F:peptide transmembrane transporter activity"/>
    <property type="evidence" value="ECO:0007669"/>
    <property type="project" value="TreeGrafter"/>
</dbReference>
<dbReference type="CDD" id="cd08513">
    <property type="entry name" value="PBP2_thermophilic_Hb8_like"/>
    <property type="match status" value="1"/>
</dbReference>